<comment type="similarity">
    <text evidence="7">Belongs to the binding-protein-dependent transport system permease family.</text>
</comment>
<dbReference type="GO" id="GO:0055085">
    <property type="term" value="P:transmembrane transport"/>
    <property type="evidence" value="ECO:0007669"/>
    <property type="project" value="InterPro"/>
</dbReference>
<evidence type="ECO:0000256" key="4">
    <source>
        <dbReference type="ARBA" id="ARBA00022692"/>
    </source>
</evidence>
<evidence type="ECO:0000256" key="8">
    <source>
        <dbReference type="SAM" id="MobiDB-lite"/>
    </source>
</evidence>
<dbReference type="InterPro" id="IPR000515">
    <property type="entry name" value="MetI-like"/>
</dbReference>
<sequence>MTERTVVAGRTTDPPPAPAAPRPGRARAVLLGVGSKLLSALIVMFLAATGTFLLVRISGDPLALLLPPDATAEQADQLAATLGLDQPLLAQYGDYLAGLVRLDLGDSIFYNQPVSEVIADRLPATALLAVSALAVALVIAVPAGIAAAMRRGRAADKGIMALVLVGQSTPAFWVGIVLILVFAVQLQVLPASGYGTFAHLVLPAVTLAVYSVAVVARLLRSSLIDVMSSDYLRTATAKGYGPTRAVLSHGLRNASLPVVTVVGLEVGSLLGGAILTEQVFSWPGLGRLAVEAISNRDLPLVQGTVLLFAAIFVVINLLVDLSYRLLDPRVRMEK</sequence>
<dbReference type="PANTHER" id="PTHR43163">
    <property type="entry name" value="DIPEPTIDE TRANSPORT SYSTEM PERMEASE PROTEIN DPPB-RELATED"/>
    <property type="match status" value="1"/>
</dbReference>
<feature type="domain" description="ABC transmembrane type-1" evidence="9">
    <location>
        <begin position="122"/>
        <end position="319"/>
    </location>
</feature>
<feature type="transmembrane region" description="Helical" evidence="7">
    <location>
        <begin position="159"/>
        <end position="184"/>
    </location>
</feature>
<evidence type="ECO:0000313" key="11">
    <source>
        <dbReference type="Proteomes" id="UP000181980"/>
    </source>
</evidence>
<evidence type="ECO:0000256" key="1">
    <source>
        <dbReference type="ARBA" id="ARBA00004651"/>
    </source>
</evidence>
<feature type="transmembrane region" description="Helical" evidence="7">
    <location>
        <begin position="305"/>
        <end position="326"/>
    </location>
</feature>
<dbReference type="PROSITE" id="PS50928">
    <property type="entry name" value="ABC_TM1"/>
    <property type="match status" value="1"/>
</dbReference>
<dbReference type="GO" id="GO:0005886">
    <property type="term" value="C:plasma membrane"/>
    <property type="evidence" value="ECO:0007669"/>
    <property type="project" value="UniProtKB-SubCell"/>
</dbReference>
<feature type="transmembrane region" description="Helical" evidence="7">
    <location>
        <begin position="126"/>
        <end position="147"/>
    </location>
</feature>
<dbReference type="RefSeq" id="WP_069114548.1">
    <property type="nucleotide sequence ID" value="NZ_FNUC01000003.1"/>
</dbReference>
<dbReference type="Pfam" id="PF00528">
    <property type="entry name" value="BPD_transp_1"/>
    <property type="match status" value="1"/>
</dbReference>
<keyword evidence="2 7" id="KW-0813">Transport</keyword>
<dbReference type="AlphaFoldDB" id="A0A1H5J2P8"/>
<dbReference type="SUPFAM" id="SSF161098">
    <property type="entry name" value="MetI-like"/>
    <property type="match status" value="1"/>
</dbReference>
<keyword evidence="3" id="KW-1003">Cell membrane</keyword>
<feature type="transmembrane region" description="Helical" evidence="7">
    <location>
        <begin position="254"/>
        <end position="275"/>
    </location>
</feature>
<evidence type="ECO:0000313" key="10">
    <source>
        <dbReference type="EMBL" id="SEE46795.1"/>
    </source>
</evidence>
<dbReference type="STRING" id="561176.SAMN04488561_1416"/>
<evidence type="ECO:0000259" key="9">
    <source>
        <dbReference type="PROSITE" id="PS50928"/>
    </source>
</evidence>
<name>A0A1H5J2P8_9ACTN</name>
<dbReference type="InterPro" id="IPR045621">
    <property type="entry name" value="BPD_transp_1_N"/>
</dbReference>
<keyword evidence="11" id="KW-1185">Reference proteome</keyword>
<accession>A0A1H5J2P8</accession>
<proteinExistence type="inferred from homology"/>
<evidence type="ECO:0000256" key="5">
    <source>
        <dbReference type="ARBA" id="ARBA00022989"/>
    </source>
</evidence>
<feature type="transmembrane region" description="Helical" evidence="7">
    <location>
        <begin position="37"/>
        <end position="57"/>
    </location>
</feature>
<dbReference type="InterPro" id="IPR035906">
    <property type="entry name" value="MetI-like_sf"/>
</dbReference>
<keyword evidence="4 7" id="KW-0812">Transmembrane</keyword>
<organism evidence="10 11">
    <name type="scientific">Jiangella alba</name>
    <dbReference type="NCBI Taxonomy" id="561176"/>
    <lineage>
        <taxon>Bacteria</taxon>
        <taxon>Bacillati</taxon>
        <taxon>Actinomycetota</taxon>
        <taxon>Actinomycetes</taxon>
        <taxon>Jiangellales</taxon>
        <taxon>Jiangellaceae</taxon>
        <taxon>Jiangella</taxon>
    </lineage>
</organism>
<comment type="subcellular location">
    <subcellularLocation>
        <location evidence="1 7">Cell membrane</location>
        <topology evidence="1 7">Multi-pass membrane protein</topology>
    </subcellularLocation>
</comment>
<keyword evidence="6 7" id="KW-0472">Membrane</keyword>
<dbReference type="EMBL" id="FNUC01000003">
    <property type="protein sequence ID" value="SEE46795.1"/>
    <property type="molecule type" value="Genomic_DNA"/>
</dbReference>
<feature type="region of interest" description="Disordered" evidence="8">
    <location>
        <begin position="1"/>
        <end position="23"/>
    </location>
</feature>
<evidence type="ECO:0000256" key="6">
    <source>
        <dbReference type="ARBA" id="ARBA00023136"/>
    </source>
</evidence>
<protein>
    <submittedName>
        <fullName evidence="10">Peptide/nickel transport system permease protein</fullName>
    </submittedName>
</protein>
<gene>
    <name evidence="10" type="ORF">SAMN04488561_1416</name>
</gene>
<dbReference type="CDD" id="cd06261">
    <property type="entry name" value="TM_PBP2"/>
    <property type="match status" value="1"/>
</dbReference>
<dbReference type="Proteomes" id="UP000181980">
    <property type="component" value="Unassembled WGS sequence"/>
</dbReference>
<dbReference type="PANTHER" id="PTHR43163:SF6">
    <property type="entry name" value="DIPEPTIDE TRANSPORT SYSTEM PERMEASE PROTEIN DPPB-RELATED"/>
    <property type="match status" value="1"/>
</dbReference>
<evidence type="ECO:0000256" key="7">
    <source>
        <dbReference type="RuleBase" id="RU363032"/>
    </source>
</evidence>
<dbReference type="Gene3D" id="1.10.3720.10">
    <property type="entry name" value="MetI-like"/>
    <property type="match status" value="1"/>
</dbReference>
<evidence type="ECO:0000256" key="2">
    <source>
        <dbReference type="ARBA" id="ARBA00022448"/>
    </source>
</evidence>
<keyword evidence="5 7" id="KW-1133">Transmembrane helix</keyword>
<evidence type="ECO:0000256" key="3">
    <source>
        <dbReference type="ARBA" id="ARBA00022475"/>
    </source>
</evidence>
<reference evidence="11" key="1">
    <citation type="submission" date="2016-10" db="EMBL/GenBank/DDBJ databases">
        <authorList>
            <person name="Varghese N."/>
            <person name="Submissions S."/>
        </authorList>
    </citation>
    <scope>NUCLEOTIDE SEQUENCE [LARGE SCALE GENOMIC DNA]</scope>
    <source>
        <strain evidence="11">DSM 45237</strain>
    </source>
</reference>
<feature type="transmembrane region" description="Helical" evidence="7">
    <location>
        <begin position="196"/>
        <end position="219"/>
    </location>
</feature>
<dbReference type="OrthoDB" id="147639at2"/>
<dbReference type="Pfam" id="PF19300">
    <property type="entry name" value="BPD_transp_1_N"/>
    <property type="match status" value="1"/>
</dbReference>